<dbReference type="EMBL" id="JAQZSM010000019">
    <property type="protein sequence ID" value="MDD7972806.1"/>
    <property type="molecule type" value="Genomic_DNA"/>
</dbReference>
<dbReference type="PANTHER" id="PTHR32196">
    <property type="entry name" value="ABC TRANSPORTER PERMEASE PROTEIN YPHD-RELATED-RELATED"/>
    <property type="match status" value="1"/>
</dbReference>
<feature type="transmembrane region" description="Helical" evidence="8">
    <location>
        <begin position="84"/>
        <end position="103"/>
    </location>
</feature>
<keyword evidence="5 8" id="KW-0812">Transmembrane</keyword>
<feature type="transmembrane region" description="Helical" evidence="8">
    <location>
        <begin position="236"/>
        <end position="255"/>
    </location>
</feature>
<evidence type="ECO:0000256" key="3">
    <source>
        <dbReference type="ARBA" id="ARBA00022475"/>
    </source>
</evidence>
<comment type="caution">
    <text evidence="9">The sequence shown here is derived from an EMBL/GenBank/DDBJ whole genome shotgun (WGS) entry which is preliminary data.</text>
</comment>
<evidence type="ECO:0000313" key="9">
    <source>
        <dbReference type="EMBL" id="MDD7972806.1"/>
    </source>
</evidence>
<feature type="transmembrane region" description="Helical" evidence="8">
    <location>
        <begin position="27"/>
        <end position="45"/>
    </location>
</feature>
<feature type="transmembrane region" description="Helical" evidence="8">
    <location>
        <begin position="115"/>
        <end position="138"/>
    </location>
</feature>
<evidence type="ECO:0000256" key="5">
    <source>
        <dbReference type="ARBA" id="ARBA00022692"/>
    </source>
</evidence>
<dbReference type="PANTHER" id="PTHR32196:SF21">
    <property type="entry name" value="ABC TRANSPORTER PERMEASE PROTEIN YPHD-RELATED"/>
    <property type="match status" value="1"/>
</dbReference>
<evidence type="ECO:0000256" key="1">
    <source>
        <dbReference type="ARBA" id="ARBA00004651"/>
    </source>
</evidence>
<dbReference type="Proteomes" id="UP001431784">
    <property type="component" value="Unassembled WGS sequence"/>
</dbReference>
<evidence type="ECO:0000256" key="6">
    <source>
        <dbReference type="ARBA" id="ARBA00022989"/>
    </source>
</evidence>
<protein>
    <submittedName>
        <fullName evidence="9">ABC transporter permease</fullName>
    </submittedName>
</protein>
<feature type="transmembrane region" description="Helical" evidence="8">
    <location>
        <begin position="267"/>
        <end position="284"/>
    </location>
</feature>
<feature type="transmembrane region" description="Helical" evidence="8">
    <location>
        <begin position="150"/>
        <end position="172"/>
    </location>
</feature>
<dbReference type="CDD" id="cd06579">
    <property type="entry name" value="TM_PBP1_transp_AraH_like"/>
    <property type="match status" value="1"/>
</dbReference>
<dbReference type="Pfam" id="PF02653">
    <property type="entry name" value="BPD_transp_2"/>
    <property type="match status" value="1"/>
</dbReference>
<keyword evidence="4" id="KW-0997">Cell inner membrane</keyword>
<reference evidence="9" key="1">
    <citation type="submission" date="2023-02" db="EMBL/GenBank/DDBJ databases">
        <title>Description of Roseinatronobacter alkalisoli sp. nov., an alkaliphilic bacerium isolated from soda soil.</title>
        <authorList>
            <person name="Wei W."/>
        </authorList>
    </citation>
    <scope>NUCLEOTIDE SEQUENCE</scope>
    <source>
        <strain evidence="9">HJB301</strain>
    </source>
</reference>
<feature type="transmembrane region" description="Helical" evidence="8">
    <location>
        <begin position="184"/>
        <end position="205"/>
    </location>
</feature>
<feature type="transmembrane region" description="Helical" evidence="8">
    <location>
        <begin position="291"/>
        <end position="310"/>
    </location>
</feature>
<keyword evidence="3" id="KW-1003">Cell membrane</keyword>
<feature type="transmembrane region" description="Helical" evidence="8">
    <location>
        <begin position="316"/>
        <end position="334"/>
    </location>
</feature>
<name>A0ABT5TCF3_9RHOB</name>
<keyword evidence="6 8" id="KW-1133">Transmembrane helix</keyword>
<keyword evidence="7 8" id="KW-0472">Membrane</keyword>
<evidence type="ECO:0000256" key="7">
    <source>
        <dbReference type="ARBA" id="ARBA00023136"/>
    </source>
</evidence>
<keyword evidence="2" id="KW-0813">Transport</keyword>
<evidence type="ECO:0000313" key="10">
    <source>
        <dbReference type="Proteomes" id="UP001431784"/>
    </source>
</evidence>
<evidence type="ECO:0000256" key="8">
    <source>
        <dbReference type="SAM" id="Phobius"/>
    </source>
</evidence>
<keyword evidence="10" id="KW-1185">Reference proteome</keyword>
<accession>A0ABT5TCF3</accession>
<comment type="subcellular location">
    <subcellularLocation>
        <location evidence="1">Cell membrane</location>
        <topology evidence="1">Multi-pass membrane protein</topology>
    </subcellularLocation>
</comment>
<gene>
    <name evidence="9" type="ORF">PUT78_17055</name>
</gene>
<evidence type="ECO:0000256" key="4">
    <source>
        <dbReference type="ARBA" id="ARBA00022519"/>
    </source>
</evidence>
<dbReference type="RefSeq" id="WP_274353481.1">
    <property type="nucleotide sequence ID" value="NZ_JAQZSM010000019.1"/>
</dbReference>
<sequence>MSQTNATGTTEESFGQRLIRASSHTNIQLGVICLLILATMTALRPQMFMSSYNFESMAFFMPELGILAIAMMIAMLTGGIDLSIVGVANLAGITAGTVFGYLAGEAGVGALGSGAVIFGVGVGLLVGVLAGLVNGLLISGLKITPILATLGTGQVFIGLCLVLTGGPAIVGFPPAWTWLGNGKIAAIPVPFVLFVVLCVGLSLLLSRTSFGLRLKLIGTNPKAAIYTGIEKGRMIVFSYMLTGGLAAMAGILLSARTNAAKSDYGSSYLLQAVLIAVLGGTNPAGGKGNVLGVALAVISLTLLASGLQMMRVSNHLINFVWGAFLIVVIALNALRSRKGR</sequence>
<dbReference type="InterPro" id="IPR001851">
    <property type="entry name" value="ABC_transp_permease"/>
</dbReference>
<evidence type="ECO:0000256" key="2">
    <source>
        <dbReference type="ARBA" id="ARBA00022448"/>
    </source>
</evidence>
<proteinExistence type="predicted"/>
<feature type="transmembrane region" description="Helical" evidence="8">
    <location>
        <begin position="57"/>
        <end position="77"/>
    </location>
</feature>
<organism evidence="9 10">
    <name type="scientific">Roseinatronobacter alkalisoli</name>
    <dbReference type="NCBI Taxonomy" id="3028235"/>
    <lineage>
        <taxon>Bacteria</taxon>
        <taxon>Pseudomonadati</taxon>
        <taxon>Pseudomonadota</taxon>
        <taxon>Alphaproteobacteria</taxon>
        <taxon>Rhodobacterales</taxon>
        <taxon>Paracoccaceae</taxon>
        <taxon>Roseinatronobacter</taxon>
    </lineage>
</organism>